<protein>
    <submittedName>
        <fullName evidence="1">Uncharacterized protein</fullName>
    </submittedName>
</protein>
<dbReference type="Gene3D" id="3.10.129.10">
    <property type="entry name" value="Hotdog Thioesterase"/>
    <property type="match status" value="1"/>
</dbReference>
<name>A0A2H9VP10_9SPHI</name>
<keyword evidence="2" id="KW-1185">Reference proteome</keyword>
<proteinExistence type="predicted"/>
<dbReference type="EMBL" id="PGFJ01000002">
    <property type="protein sequence ID" value="PJJ80051.1"/>
    <property type="molecule type" value="Genomic_DNA"/>
</dbReference>
<dbReference type="AlphaFoldDB" id="A0A2H9VP10"/>
<organism evidence="1 2">
    <name type="scientific">Mucilaginibacter auburnensis</name>
    <dbReference type="NCBI Taxonomy" id="1457233"/>
    <lineage>
        <taxon>Bacteria</taxon>
        <taxon>Pseudomonadati</taxon>
        <taxon>Bacteroidota</taxon>
        <taxon>Sphingobacteriia</taxon>
        <taxon>Sphingobacteriales</taxon>
        <taxon>Sphingobacteriaceae</taxon>
        <taxon>Mucilaginibacter</taxon>
    </lineage>
</organism>
<sequence length="191" mass="21932">MPNTNIVLADTLVGEQPKDWLLHGPTKRLIDRYHYHSPKVGVVASYTPKERDVKDHFGIFRGVDQIESFAQASIASCGTFSQCKKQNLKPKDLEKDFTPVFTHVGNVTFHNYLEKGQTFVNIGIIKFYKFRQMICDGRIYRVPAGFDIDAYFKNFTDERLLAYDLPNDFKLIAELFDITGVAIKKEIFNSL</sequence>
<evidence type="ECO:0000313" key="1">
    <source>
        <dbReference type="EMBL" id="PJJ80051.1"/>
    </source>
</evidence>
<reference evidence="1 2" key="1">
    <citation type="submission" date="2017-11" db="EMBL/GenBank/DDBJ databases">
        <title>Genomic Encyclopedia of Archaeal and Bacterial Type Strains, Phase II (KMG-II): From Individual Species to Whole Genera.</title>
        <authorList>
            <person name="Goeker M."/>
        </authorList>
    </citation>
    <scope>NUCLEOTIDE SEQUENCE [LARGE SCALE GENOMIC DNA]</scope>
    <source>
        <strain evidence="1 2">DSM 28175</strain>
    </source>
</reference>
<dbReference type="Proteomes" id="UP000242687">
    <property type="component" value="Unassembled WGS sequence"/>
</dbReference>
<accession>A0A2H9VP10</accession>
<comment type="caution">
    <text evidence="1">The sequence shown here is derived from an EMBL/GenBank/DDBJ whole genome shotgun (WGS) entry which is preliminary data.</text>
</comment>
<dbReference type="RefSeq" id="WP_100342349.1">
    <property type="nucleotide sequence ID" value="NZ_PGFJ01000002.1"/>
</dbReference>
<evidence type="ECO:0000313" key="2">
    <source>
        <dbReference type="Proteomes" id="UP000242687"/>
    </source>
</evidence>
<gene>
    <name evidence="1" type="ORF">CLV57_3195</name>
</gene>
<dbReference type="OrthoDB" id="790414at2"/>